<name>F0S8Y7_PSESL</name>
<sequence>MTKAIIIDDEYLARNIIREYLKAYPNIEIVMECENGFDALKAIKEHQPQLIFLDIQMPKITGFEMLELCENKPEVVFTTAFEEYAIKAFEANAVDYLLKPFSQERFNKAVDKFVDGYTNHQKIKELMEESSPATQTERVVVKIGNQIKIIPFFDILFIEASDDYVNIYTQTEFFLKNKTMAFFEKSLDQRDFVRVHRSYIVRVSEIQKIEPYEKDGHIVLLKTGHKIPVSRTGYPKLRAALGW</sequence>
<dbReference type="PROSITE" id="PS50110">
    <property type="entry name" value="RESPONSE_REGULATORY"/>
    <property type="match status" value="1"/>
</dbReference>
<dbReference type="SMART" id="SM00448">
    <property type="entry name" value="REC"/>
    <property type="match status" value="1"/>
</dbReference>
<keyword evidence="5" id="KW-1185">Reference proteome</keyword>
<feature type="domain" description="Response regulatory" evidence="2">
    <location>
        <begin position="3"/>
        <end position="114"/>
    </location>
</feature>
<dbReference type="Proteomes" id="UP000000310">
    <property type="component" value="Chromosome"/>
</dbReference>
<protein>
    <submittedName>
        <fullName evidence="4">Two component transcriptional regulator, LytTR family</fullName>
    </submittedName>
</protein>
<evidence type="ECO:0000259" key="3">
    <source>
        <dbReference type="PROSITE" id="PS50930"/>
    </source>
</evidence>
<dbReference type="OrthoDB" id="9787344at2"/>
<dbReference type="Gene3D" id="2.40.50.1020">
    <property type="entry name" value="LytTr DNA-binding domain"/>
    <property type="match status" value="1"/>
</dbReference>
<dbReference type="FunFam" id="3.40.50.2300:FF:000051">
    <property type="entry name" value="Two-component response regulator yehT"/>
    <property type="match status" value="1"/>
</dbReference>
<dbReference type="EMBL" id="CP002545">
    <property type="protein sequence ID" value="ADY53474.1"/>
    <property type="molecule type" value="Genomic_DNA"/>
</dbReference>
<dbReference type="InterPro" id="IPR007492">
    <property type="entry name" value="LytTR_DNA-bd_dom"/>
</dbReference>
<evidence type="ECO:0000256" key="1">
    <source>
        <dbReference type="PROSITE-ProRule" id="PRU00169"/>
    </source>
</evidence>
<dbReference type="Gene3D" id="3.40.50.2300">
    <property type="match status" value="1"/>
</dbReference>
<dbReference type="InterPro" id="IPR046947">
    <property type="entry name" value="LytR-like"/>
</dbReference>
<dbReference type="InterPro" id="IPR001789">
    <property type="entry name" value="Sig_transdc_resp-reg_receiver"/>
</dbReference>
<feature type="domain" description="HTH LytTR-type" evidence="3">
    <location>
        <begin position="139"/>
        <end position="243"/>
    </location>
</feature>
<dbReference type="PANTHER" id="PTHR37299">
    <property type="entry name" value="TRANSCRIPTIONAL REGULATOR-RELATED"/>
    <property type="match status" value="1"/>
</dbReference>
<dbReference type="STRING" id="762903.Pedsa_2935"/>
<proteinExistence type="predicted"/>
<accession>F0S8Y7</accession>
<dbReference type="KEGG" id="psn:Pedsa_2935"/>
<reference evidence="4 5" key="1">
    <citation type="journal article" date="2011" name="Stand. Genomic Sci.">
        <title>Complete genome sequence of the gliding, heparinolytic Pedobacter saltans type strain (113).</title>
        <authorList>
            <person name="Liolios K."/>
            <person name="Sikorski J."/>
            <person name="Lu M."/>
            <person name="Nolan M."/>
            <person name="Lapidus A."/>
            <person name="Lucas S."/>
            <person name="Hammon N."/>
            <person name="Deshpande S."/>
            <person name="Cheng J.F."/>
            <person name="Tapia R."/>
            <person name="Han C."/>
            <person name="Goodwin L."/>
            <person name="Pitluck S."/>
            <person name="Huntemann M."/>
            <person name="Ivanova N."/>
            <person name="Pagani I."/>
            <person name="Mavromatis K."/>
            <person name="Ovchinikova G."/>
            <person name="Pati A."/>
            <person name="Chen A."/>
            <person name="Palaniappan K."/>
            <person name="Land M."/>
            <person name="Hauser L."/>
            <person name="Brambilla E.M."/>
            <person name="Kotsyurbenko O."/>
            <person name="Rohde M."/>
            <person name="Tindall B.J."/>
            <person name="Abt B."/>
            <person name="Goker M."/>
            <person name="Detter J.C."/>
            <person name="Woyke T."/>
            <person name="Bristow J."/>
            <person name="Eisen J.A."/>
            <person name="Markowitz V."/>
            <person name="Hugenholtz P."/>
            <person name="Klenk H.P."/>
            <person name="Kyrpides N.C."/>
        </authorList>
    </citation>
    <scope>NUCLEOTIDE SEQUENCE [LARGE SCALE GENOMIC DNA]</scope>
    <source>
        <strain evidence="5">ATCC 51119 / DSM 12145 / JCM 21818 / LMG 10337 / NBRC 100064 / NCIMB 13643</strain>
    </source>
</reference>
<keyword evidence="1" id="KW-0597">Phosphoprotein</keyword>
<dbReference type="PANTHER" id="PTHR37299:SF1">
    <property type="entry name" value="STAGE 0 SPORULATION PROTEIN A HOMOLOG"/>
    <property type="match status" value="1"/>
</dbReference>
<feature type="modified residue" description="4-aspartylphosphate" evidence="1">
    <location>
        <position position="54"/>
    </location>
</feature>
<dbReference type="RefSeq" id="WP_013633959.1">
    <property type="nucleotide sequence ID" value="NC_015177.1"/>
</dbReference>
<dbReference type="SUPFAM" id="SSF52172">
    <property type="entry name" value="CheY-like"/>
    <property type="match status" value="1"/>
</dbReference>
<dbReference type="AlphaFoldDB" id="F0S8Y7"/>
<dbReference type="GO" id="GO:0000156">
    <property type="term" value="F:phosphorelay response regulator activity"/>
    <property type="evidence" value="ECO:0007669"/>
    <property type="project" value="InterPro"/>
</dbReference>
<dbReference type="InterPro" id="IPR011006">
    <property type="entry name" value="CheY-like_superfamily"/>
</dbReference>
<organism evidence="4 5">
    <name type="scientific">Pseudopedobacter saltans (strain ATCC 51119 / DSM 12145 / JCM 21818 / CCUG 39354 / LMG 10337 / NBRC 100064 / NCIMB 13643)</name>
    <name type="common">Pedobacter saltans</name>
    <dbReference type="NCBI Taxonomy" id="762903"/>
    <lineage>
        <taxon>Bacteria</taxon>
        <taxon>Pseudomonadati</taxon>
        <taxon>Bacteroidota</taxon>
        <taxon>Sphingobacteriia</taxon>
        <taxon>Sphingobacteriales</taxon>
        <taxon>Sphingobacteriaceae</taxon>
        <taxon>Pseudopedobacter</taxon>
    </lineage>
</organism>
<reference evidence="5" key="2">
    <citation type="submission" date="2011-02" db="EMBL/GenBank/DDBJ databases">
        <title>The complete genome of Pedobacter saltans DSM 12145.</title>
        <authorList>
            <consortium name="US DOE Joint Genome Institute (JGI-PGF)"/>
            <person name="Lucas S."/>
            <person name="Copeland A."/>
            <person name="Lapidus A."/>
            <person name="Bruce D."/>
            <person name="Goodwin L."/>
            <person name="Pitluck S."/>
            <person name="Kyrpides N."/>
            <person name="Mavromatis K."/>
            <person name="Pagani I."/>
            <person name="Ivanova N."/>
            <person name="Ovchinnikova G."/>
            <person name="Lu M."/>
            <person name="Detter J.C."/>
            <person name="Han C."/>
            <person name="Land M."/>
            <person name="Hauser L."/>
            <person name="Markowitz V."/>
            <person name="Cheng J.-F."/>
            <person name="Hugenholtz P."/>
            <person name="Woyke T."/>
            <person name="Wu D."/>
            <person name="Tindall B."/>
            <person name="Pomrenke H.G."/>
            <person name="Brambilla E."/>
            <person name="Klenk H.-P."/>
            <person name="Eisen J.A."/>
        </authorList>
    </citation>
    <scope>NUCLEOTIDE SEQUENCE [LARGE SCALE GENOMIC DNA]</scope>
    <source>
        <strain evidence="5">ATCC 51119 / DSM 12145 / JCM 21818 / LMG 10337 / NBRC 100064 / NCIMB 13643</strain>
    </source>
</reference>
<dbReference type="eggNOG" id="COG3279">
    <property type="taxonomic scope" value="Bacteria"/>
</dbReference>
<gene>
    <name evidence="4" type="ordered locus">Pedsa_2935</name>
</gene>
<dbReference type="Pfam" id="PF04397">
    <property type="entry name" value="LytTR"/>
    <property type="match status" value="1"/>
</dbReference>
<evidence type="ECO:0000313" key="4">
    <source>
        <dbReference type="EMBL" id="ADY53474.1"/>
    </source>
</evidence>
<dbReference type="PROSITE" id="PS50930">
    <property type="entry name" value="HTH_LYTTR"/>
    <property type="match status" value="1"/>
</dbReference>
<dbReference type="HOGENOM" id="CLU_000445_14_1_10"/>
<evidence type="ECO:0000259" key="2">
    <source>
        <dbReference type="PROSITE" id="PS50110"/>
    </source>
</evidence>
<dbReference type="SMART" id="SM00850">
    <property type="entry name" value="LytTR"/>
    <property type="match status" value="1"/>
</dbReference>
<dbReference type="Pfam" id="PF00072">
    <property type="entry name" value="Response_reg"/>
    <property type="match status" value="1"/>
</dbReference>
<evidence type="ECO:0000313" key="5">
    <source>
        <dbReference type="Proteomes" id="UP000000310"/>
    </source>
</evidence>
<dbReference type="GO" id="GO:0003677">
    <property type="term" value="F:DNA binding"/>
    <property type="evidence" value="ECO:0007669"/>
    <property type="project" value="InterPro"/>
</dbReference>